<protein>
    <recommendedName>
        <fullName evidence="5">Dienelactone hydrolase</fullName>
    </recommendedName>
</protein>
<organism evidence="3 4">
    <name type="scientific">Paraburkholderia aspalathi</name>
    <dbReference type="NCBI Taxonomy" id="1324617"/>
    <lineage>
        <taxon>Bacteria</taxon>
        <taxon>Pseudomonadati</taxon>
        <taxon>Pseudomonadota</taxon>
        <taxon>Betaproteobacteria</taxon>
        <taxon>Burkholderiales</taxon>
        <taxon>Burkholderiaceae</taxon>
        <taxon>Paraburkholderia</taxon>
    </lineage>
</organism>
<comment type="caution">
    <text evidence="3">The sequence shown here is derived from an EMBL/GenBank/DDBJ whole genome shotgun (WGS) entry which is preliminary data.</text>
</comment>
<name>A0ABN7LA37_9BURK</name>
<dbReference type="Gene3D" id="3.40.50.1820">
    <property type="entry name" value="alpha/beta hydrolase"/>
    <property type="match status" value="2"/>
</dbReference>
<sequence length="323" mass="33933">MRMLSLVIALLTLCVASTAWAQTAQFHAGVTRISVSGEDRLDTFIWYPTETQEIPWQAGPFPISASRNAPVAAGQFPVLLLSHGGGAGGGSPLVLRNLSTYLARQGFIVVAPIHGNTAFLHRPYQITAAFEAMMADPRFAIHADADKLGMLGFSLGGAVALRIAGGVPDFEHLATYCAAHPDDAKSCGAGPGGKSGTAPSKQTQFLGQSPQAPRLPLKALALLDPFAVLFTPAGLTSVKIPTLVFRPKQSDLGEEKLNALIAGLPYPPKVVYVSGGHFVMTDVCPPALKAAAPEVCDDAQGVDRAAIQTEIEGQIVAFFHSKL</sequence>
<evidence type="ECO:0000313" key="3">
    <source>
        <dbReference type="EMBL" id="CAE6739283.1"/>
    </source>
</evidence>
<dbReference type="EMBL" id="CAJNAU010000015">
    <property type="protein sequence ID" value="CAE6739283.1"/>
    <property type="molecule type" value="Genomic_DNA"/>
</dbReference>
<proteinExistence type="predicted"/>
<dbReference type="Proteomes" id="UP000674425">
    <property type="component" value="Unassembled WGS sequence"/>
</dbReference>
<dbReference type="InterPro" id="IPR016986">
    <property type="entry name" value="UCP031982_abhydr"/>
</dbReference>
<feature type="signal peptide" evidence="2">
    <location>
        <begin position="1"/>
        <end position="21"/>
    </location>
</feature>
<keyword evidence="2" id="KW-0732">Signal</keyword>
<reference evidence="3 4" key="1">
    <citation type="submission" date="2021-02" db="EMBL/GenBank/DDBJ databases">
        <authorList>
            <person name="Vanwijnsberghe S."/>
        </authorList>
    </citation>
    <scope>NUCLEOTIDE SEQUENCE [LARGE SCALE GENOMIC DNA]</scope>
    <source>
        <strain evidence="3 4">R-69658</strain>
    </source>
</reference>
<feature type="region of interest" description="Disordered" evidence="1">
    <location>
        <begin position="188"/>
        <end position="208"/>
    </location>
</feature>
<dbReference type="RefSeq" id="WP_200619175.1">
    <property type="nucleotide sequence ID" value="NZ_CAJNAU010000015.1"/>
</dbReference>
<dbReference type="SUPFAM" id="SSF53474">
    <property type="entry name" value="alpha/beta-Hydrolases"/>
    <property type="match status" value="1"/>
</dbReference>
<evidence type="ECO:0000313" key="4">
    <source>
        <dbReference type="Proteomes" id="UP000674425"/>
    </source>
</evidence>
<keyword evidence="4" id="KW-1185">Reference proteome</keyword>
<feature type="compositionally biased region" description="Polar residues" evidence="1">
    <location>
        <begin position="197"/>
        <end position="208"/>
    </location>
</feature>
<evidence type="ECO:0008006" key="5">
    <source>
        <dbReference type="Google" id="ProtNLM"/>
    </source>
</evidence>
<dbReference type="PIRSF" id="PIRSF031982">
    <property type="entry name" value="UCP031982_abhydr"/>
    <property type="match status" value="1"/>
</dbReference>
<gene>
    <name evidence="3" type="ORF">R69658_02185</name>
</gene>
<feature type="chain" id="PRO_5046294529" description="Dienelactone hydrolase" evidence="2">
    <location>
        <begin position="22"/>
        <end position="323"/>
    </location>
</feature>
<dbReference type="InterPro" id="IPR029058">
    <property type="entry name" value="AB_hydrolase_fold"/>
</dbReference>
<accession>A0ABN7LA37</accession>
<evidence type="ECO:0000256" key="1">
    <source>
        <dbReference type="SAM" id="MobiDB-lite"/>
    </source>
</evidence>
<evidence type="ECO:0000256" key="2">
    <source>
        <dbReference type="SAM" id="SignalP"/>
    </source>
</evidence>